<dbReference type="PROSITE" id="PS50165">
    <property type="entry name" value="UVRC"/>
    <property type="match status" value="1"/>
</dbReference>
<evidence type="ECO:0000256" key="6">
    <source>
        <dbReference type="ARBA" id="ARBA00023204"/>
    </source>
</evidence>
<dbReference type="GO" id="GO:0005737">
    <property type="term" value="C:cytoplasm"/>
    <property type="evidence" value="ECO:0007669"/>
    <property type="project" value="UniProtKB-SubCell"/>
</dbReference>
<dbReference type="SUPFAM" id="SSF47781">
    <property type="entry name" value="RuvA domain 2-like"/>
    <property type="match status" value="1"/>
</dbReference>
<dbReference type="Pfam" id="PF01541">
    <property type="entry name" value="GIY-YIG"/>
    <property type="match status" value="1"/>
</dbReference>
<evidence type="ECO:0000256" key="13">
    <source>
        <dbReference type="HAMAP-Rule" id="MF_00203"/>
    </source>
</evidence>
<dbReference type="InterPro" id="IPR038476">
    <property type="entry name" value="UvrC_RNase_H_dom_sf"/>
</dbReference>
<protein>
    <recommendedName>
        <fullName evidence="11 13">UvrABC system protein C</fullName>
        <shortName evidence="13">Protein UvrC</shortName>
    </recommendedName>
    <alternativeName>
        <fullName evidence="12 13">Excinuclease ABC subunit C</fullName>
    </alternativeName>
</protein>
<dbReference type="InterPro" id="IPR035901">
    <property type="entry name" value="GIY-YIG_endonuc_sf"/>
</dbReference>
<evidence type="ECO:0000256" key="5">
    <source>
        <dbReference type="ARBA" id="ARBA00022881"/>
    </source>
</evidence>
<dbReference type="FunFam" id="3.40.1440.10:FF:000001">
    <property type="entry name" value="UvrABC system protein C"/>
    <property type="match status" value="1"/>
</dbReference>
<dbReference type="AlphaFoldDB" id="A0A248LLY2"/>
<dbReference type="InterPro" id="IPR047296">
    <property type="entry name" value="GIY-YIG_UvrC_Cho"/>
</dbReference>
<proteinExistence type="inferred from homology"/>
<keyword evidence="2 13" id="KW-0963">Cytoplasm</keyword>
<evidence type="ECO:0000256" key="2">
    <source>
        <dbReference type="ARBA" id="ARBA00022490"/>
    </source>
</evidence>
<dbReference type="SMART" id="SM00465">
    <property type="entry name" value="GIYc"/>
    <property type="match status" value="1"/>
</dbReference>
<dbReference type="PANTHER" id="PTHR30562:SF1">
    <property type="entry name" value="UVRABC SYSTEM PROTEIN C"/>
    <property type="match status" value="1"/>
</dbReference>
<feature type="domain" description="GIY-YIG" evidence="15">
    <location>
        <begin position="21"/>
        <end position="99"/>
    </location>
</feature>
<dbReference type="InterPro" id="IPR003583">
    <property type="entry name" value="Hlx-hairpin-Hlx_DNA-bd_motif"/>
</dbReference>
<accession>A0A248LLY2</accession>
<dbReference type="Pfam" id="PF02151">
    <property type="entry name" value="UVR"/>
    <property type="match status" value="1"/>
</dbReference>
<evidence type="ECO:0000256" key="7">
    <source>
        <dbReference type="ARBA" id="ARBA00023236"/>
    </source>
</evidence>
<name>A0A248LLY2_9NEIS</name>
<evidence type="ECO:0000256" key="12">
    <source>
        <dbReference type="ARBA" id="ARBA00077138"/>
    </source>
</evidence>
<dbReference type="CDD" id="cd10434">
    <property type="entry name" value="GIY-YIG_UvrC_Cho"/>
    <property type="match status" value="1"/>
</dbReference>
<evidence type="ECO:0000259" key="15">
    <source>
        <dbReference type="PROSITE" id="PS50164"/>
    </source>
</evidence>
<dbReference type="EMBL" id="CP022115">
    <property type="protein sequence ID" value="ASJ25491.1"/>
    <property type="molecule type" value="Genomic_DNA"/>
</dbReference>
<sequence>MPDTAPSSPFDYQTVLASLPALPGVYRMLDTEGQVLYVGKAVDLKRRVSQYFQKSDLSPRIELMVRQIAAIETTVVRSEAEALVLENNLIKSLAPKYNILFRDDKSYPYLMLSRHAYPQLAYYRGALDHQHQYFGPYPNGYAVREAIAILQRVFRLRTCEDSVFANRSRPCLLYQIKRCSAPCVGLVGETDYAADVRRAAEFLSGRQHALTEDMTRDMLAASEALEFEKAAELRDQIQALARVQERQFVMSTSSDIDCDVVGIAREGGLVCVNLVMIRGGSQLGDKRFFPDNADDLDDSGVLEAFLLQHYSHQPAPGTVYVSTAVNPVMGEALSAIAERRVSVISHTLGERRVWVEMAGKNARLSIQQKLASRSTQEMRIAALAEALGYDQVERLECFDISHTMGEATVASCVVYDHGQMRPSEYRHFNISGITPGDDYAAMREALTRRYQKLAAGEGKLPDILLIDGGKGQVGVAVEVLAELGLNELPIVGVAKGEARKPGLETLVLVREQKTLQLPADHPALHLIQTVRDEAHRFAITGHRARRAKARTTSTLEEIPGVGPKRRQRLLTRFGGLKGLAAASVEDIALVEGINRVLAEKIYAALH</sequence>
<dbReference type="RefSeq" id="WP_088861328.1">
    <property type="nucleotide sequence ID" value="NZ_CP022115.1"/>
</dbReference>
<keyword evidence="7 13" id="KW-0742">SOS response</keyword>
<feature type="domain" description="UVR" evidence="14">
    <location>
        <begin position="208"/>
        <end position="243"/>
    </location>
</feature>
<keyword evidence="4 13" id="KW-0228">DNA excision</keyword>
<dbReference type="InterPro" id="IPR010994">
    <property type="entry name" value="RuvA_2-like"/>
</dbReference>
<dbReference type="Gene3D" id="4.10.860.10">
    <property type="entry name" value="UVR domain"/>
    <property type="match status" value="1"/>
</dbReference>
<evidence type="ECO:0000256" key="9">
    <source>
        <dbReference type="ARBA" id="ARBA00061531"/>
    </source>
</evidence>
<dbReference type="Gene3D" id="3.30.420.340">
    <property type="entry name" value="UvrC, RNAse H endonuclease domain"/>
    <property type="match status" value="1"/>
</dbReference>
<evidence type="ECO:0000313" key="17">
    <source>
        <dbReference type="EMBL" id="ASJ25491.1"/>
    </source>
</evidence>
<comment type="function">
    <text evidence="8 13">The UvrABC repair system catalyzes the recognition and processing of DNA lesions. UvrC both incises the 5' and 3' sides of the lesion. The N-terminal half is responsible for the 3' incision and the C-terminal half is responsible for the 5' incision.</text>
</comment>
<dbReference type="GO" id="GO:0006289">
    <property type="term" value="P:nucleotide-excision repair"/>
    <property type="evidence" value="ECO:0007669"/>
    <property type="project" value="UniProtKB-UniRule"/>
</dbReference>
<dbReference type="InterPro" id="IPR001162">
    <property type="entry name" value="UvrC_RNase_H_dom"/>
</dbReference>
<dbReference type="InterPro" id="IPR000305">
    <property type="entry name" value="GIY-YIG_endonuc"/>
</dbReference>
<dbReference type="Gene3D" id="3.40.1440.10">
    <property type="entry name" value="GIY-YIG endonuclease"/>
    <property type="match status" value="1"/>
</dbReference>
<evidence type="ECO:0000313" key="18">
    <source>
        <dbReference type="Proteomes" id="UP000197424"/>
    </source>
</evidence>
<dbReference type="GO" id="GO:0003677">
    <property type="term" value="F:DNA binding"/>
    <property type="evidence" value="ECO:0007669"/>
    <property type="project" value="UniProtKB-UniRule"/>
</dbReference>
<dbReference type="Pfam" id="PF22920">
    <property type="entry name" value="UvrC_RNaseH"/>
    <property type="match status" value="1"/>
</dbReference>
<dbReference type="InterPro" id="IPR050066">
    <property type="entry name" value="UvrABC_protein_C"/>
</dbReference>
<dbReference type="PROSITE" id="PS50164">
    <property type="entry name" value="GIY_YIG"/>
    <property type="match status" value="1"/>
</dbReference>
<comment type="similarity">
    <text evidence="9 13">Belongs to the UvrC family.</text>
</comment>
<keyword evidence="3 13" id="KW-0227">DNA damage</keyword>
<dbReference type="PANTHER" id="PTHR30562">
    <property type="entry name" value="UVRC/OXIDOREDUCTASE"/>
    <property type="match status" value="1"/>
</dbReference>
<gene>
    <name evidence="13" type="primary">uvrC</name>
    <name evidence="17" type="ORF">LHGZ1_2660</name>
</gene>
<dbReference type="InterPro" id="IPR036876">
    <property type="entry name" value="UVR_dom_sf"/>
</dbReference>
<dbReference type="InterPro" id="IPR001943">
    <property type="entry name" value="UVR_dom"/>
</dbReference>
<dbReference type="PROSITE" id="PS50151">
    <property type="entry name" value="UVR"/>
    <property type="match status" value="1"/>
</dbReference>
<dbReference type="GO" id="GO:0009381">
    <property type="term" value="F:excinuclease ABC activity"/>
    <property type="evidence" value="ECO:0007669"/>
    <property type="project" value="UniProtKB-UniRule"/>
</dbReference>
<organism evidence="17 18">
    <name type="scientific">Laribacter hongkongensis</name>
    <dbReference type="NCBI Taxonomy" id="168471"/>
    <lineage>
        <taxon>Bacteria</taxon>
        <taxon>Pseudomonadati</taxon>
        <taxon>Pseudomonadota</taxon>
        <taxon>Betaproteobacteria</taxon>
        <taxon>Neisseriales</taxon>
        <taxon>Aquaspirillaceae</taxon>
        <taxon>Laribacter</taxon>
    </lineage>
</organism>
<dbReference type="NCBIfam" id="TIGR00194">
    <property type="entry name" value="uvrC"/>
    <property type="match status" value="1"/>
</dbReference>
<dbReference type="SUPFAM" id="SSF82771">
    <property type="entry name" value="GIY-YIG endonuclease"/>
    <property type="match status" value="1"/>
</dbReference>
<comment type="subunit">
    <text evidence="10 13">Interacts with UvrB in an incision complex.</text>
</comment>
<dbReference type="FunFam" id="1.10.150.20:FF:000005">
    <property type="entry name" value="UvrABC system protein C"/>
    <property type="match status" value="1"/>
</dbReference>
<dbReference type="SMART" id="SM00278">
    <property type="entry name" value="HhH1"/>
    <property type="match status" value="2"/>
</dbReference>
<evidence type="ECO:0000259" key="16">
    <source>
        <dbReference type="PROSITE" id="PS50165"/>
    </source>
</evidence>
<dbReference type="GO" id="GO:0009380">
    <property type="term" value="C:excinuclease repair complex"/>
    <property type="evidence" value="ECO:0007669"/>
    <property type="project" value="InterPro"/>
</dbReference>
<evidence type="ECO:0000256" key="3">
    <source>
        <dbReference type="ARBA" id="ARBA00022763"/>
    </source>
</evidence>
<dbReference type="GO" id="GO:0009432">
    <property type="term" value="P:SOS response"/>
    <property type="evidence" value="ECO:0007669"/>
    <property type="project" value="UniProtKB-UniRule"/>
</dbReference>
<dbReference type="Pfam" id="PF08459">
    <property type="entry name" value="UvrC_RNaseH_dom"/>
    <property type="match status" value="1"/>
</dbReference>
<dbReference type="HAMAP" id="MF_00203">
    <property type="entry name" value="UvrC"/>
    <property type="match status" value="1"/>
</dbReference>
<dbReference type="InterPro" id="IPR004791">
    <property type="entry name" value="UvrC"/>
</dbReference>
<evidence type="ECO:0000256" key="11">
    <source>
        <dbReference type="ARBA" id="ARBA00067419"/>
    </source>
</evidence>
<feature type="domain" description="UvrC family homology region profile" evidence="16">
    <location>
        <begin position="260"/>
        <end position="480"/>
    </location>
</feature>
<dbReference type="OrthoDB" id="9804933at2"/>
<keyword evidence="5 13" id="KW-0267">Excision nuclease</keyword>
<dbReference type="Pfam" id="PF14520">
    <property type="entry name" value="HHH_5"/>
    <property type="match status" value="1"/>
</dbReference>
<keyword evidence="6 13" id="KW-0234">DNA repair</keyword>
<reference evidence="18" key="1">
    <citation type="submission" date="2017-06" db="EMBL/GenBank/DDBJ databases">
        <title>Whole genome sequence of Laribacter hongkongensis LHGZ1.</title>
        <authorList>
            <person name="Chen D."/>
            <person name="Wu H."/>
            <person name="Chen J."/>
        </authorList>
    </citation>
    <scope>NUCLEOTIDE SEQUENCE [LARGE SCALE GENOMIC DNA]</scope>
    <source>
        <strain evidence="18">LHGZ1</strain>
    </source>
</reference>
<evidence type="ECO:0000256" key="4">
    <source>
        <dbReference type="ARBA" id="ARBA00022769"/>
    </source>
</evidence>
<dbReference type="FunFam" id="3.30.420.340:FF:000001">
    <property type="entry name" value="UvrABC system protein C"/>
    <property type="match status" value="1"/>
</dbReference>
<dbReference type="NCBIfam" id="NF001824">
    <property type="entry name" value="PRK00558.1-5"/>
    <property type="match status" value="1"/>
</dbReference>
<dbReference type="SUPFAM" id="SSF46600">
    <property type="entry name" value="C-terminal UvrC-binding domain of UvrB"/>
    <property type="match status" value="1"/>
</dbReference>
<dbReference type="Proteomes" id="UP000197424">
    <property type="component" value="Chromosome"/>
</dbReference>
<evidence type="ECO:0000256" key="8">
    <source>
        <dbReference type="ARBA" id="ARBA00059452"/>
    </source>
</evidence>
<comment type="subcellular location">
    <subcellularLocation>
        <location evidence="1 13">Cytoplasm</location>
    </subcellularLocation>
</comment>
<dbReference type="Gene3D" id="1.10.150.20">
    <property type="entry name" value="5' to 3' exonuclease, C-terminal subdomain"/>
    <property type="match status" value="1"/>
</dbReference>
<evidence type="ECO:0000259" key="14">
    <source>
        <dbReference type="PROSITE" id="PS50151"/>
    </source>
</evidence>
<evidence type="ECO:0000256" key="10">
    <source>
        <dbReference type="ARBA" id="ARBA00062841"/>
    </source>
</evidence>
<evidence type="ECO:0000256" key="1">
    <source>
        <dbReference type="ARBA" id="ARBA00004496"/>
    </source>
</evidence>